<evidence type="ECO:0000256" key="7">
    <source>
        <dbReference type="RuleBase" id="RU079119"/>
    </source>
</evidence>
<reference evidence="9 10" key="1">
    <citation type="journal article" date="2007" name="Nature">
        <title>Evolution of genes and genomes on the Drosophila phylogeny.</title>
        <authorList>
            <consortium name="Drosophila 12 Genomes Consortium"/>
            <person name="Clark A.G."/>
            <person name="Eisen M.B."/>
            <person name="Smith D.R."/>
            <person name="Bergman C.M."/>
            <person name="Oliver B."/>
            <person name="Markow T.A."/>
            <person name="Kaufman T.C."/>
            <person name="Kellis M."/>
            <person name="Gelbart W."/>
            <person name="Iyer V.N."/>
            <person name="Pollard D.A."/>
            <person name="Sackton T.B."/>
            <person name="Larracuente A.M."/>
            <person name="Singh N.D."/>
            <person name="Abad J.P."/>
            <person name="Abt D.N."/>
            <person name="Adryan B."/>
            <person name="Aguade M."/>
            <person name="Akashi H."/>
            <person name="Anderson W.W."/>
            <person name="Aquadro C.F."/>
            <person name="Ardell D.H."/>
            <person name="Arguello R."/>
            <person name="Artieri C.G."/>
            <person name="Barbash D.A."/>
            <person name="Barker D."/>
            <person name="Barsanti P."/>
            <person name="Batterham P."/>
            <person name="Batzoglou S."/>
            <person name="Begun D."/>
            <person name="Bhutkar A."/>
            <person name="Blanco E."/>
            <person name="Bosak S.A."/>
            <person name="Bradley R.K."/>
            <person name="Brand A.D."/>
            <person name="Brent M.R."/>
            <person name="Brooks A.N."/>
            <person name="Brown R.H."/>
            <person name="Butlin R.K."/>
            <person name="Caggese C."/>
            <person name="Calvi B.R."/>
            <person name="Bernardo de Carvalho A."/>
            <person name="Caspi A."/>
            <person name="Castrezana S."/>
            <person name="Celniker S.E."/>
            <person name="Chang J.L."/>
            <person name="Chapple C."/>
            <person name="Chatterji S."/>
            <person name="Chinwalla A."/>
            <person name="Civetta A."/>
            <person name="Clifton S.W."/>
            <person name="Comeron J.M."/>
            <person name="Costello J.C."/>
            <person name="Coyne J.A."/>
            <person name="Daub J."/>
            <person name="David R.G."/>
            <person name="Delcher A.L."/>
            <person name="Delehaunty K."/>
            <person name="Do C.B."/>
            <person name="Ebling H."/>
            <person name="Edwards K."/>
            <person name="Eickbush T."/>
            <person name="Evans J.D."/>
            <person name="Filipski A."/>
            <person name="Findeiss S."/>
            <person name="Freyhult E."/>
            <person name="Fulton L."/>
            <person name="Fulton R."/>
            <person name="Garcia A.C."/>
            <person name="Gardiner A."/>
            <person name="Garfield D.A."/>
            <person name="Garvin B.E."/>
            <person name="Gibson G."/>
            <person name="Gilbert D."/>
            <person name="Gnerre S."/>
            <person name="Godfrey J."/>
            <person name="Good R."/>
            <person name="Gotea V."/>
            <person name="Gravely B."/>
            <person name="Greenberg A.J."/>
            <person name="Griffiths-Jones S."/>
            <person name="Gross S."/>
            <person name="Guigo R."/>
            <person name="Gustafson E.A."/>
            <person name="Haerty W."/>
            <person name="Hahn M.W."/>
            <person name="Halligan D.L."/>
            <person name="Halpern A.L."/>
            <person name="Halter G.M."/>
            <person name="Han M.V."/>
            <person name="Heger A."/>
            <person name="Hillier L."/>
            <person name="Hinrichs A.S."/>
            <person name="Holmes I."/>
            <person name="Hoskins R.A."/>
            <person name="Hubisz M.J."/>
            <person name="Hultmark D."/>
            <person name="Huntley M.A."/>
            <person name="Jaffe D.B."/>
            <person name="Jagadeeshan S."/>
            <person name="Jeck W.R."/>
            <person name="Johnson J."/>
            <person name="Jones C.D."/>
            <person name="Jordan W.C."/>
            <person name="Karpen G.H."/>
            <person name="Kataoka E."/>
            <person name="Keightley P.D."/>
            <person name="Kheradpour P."/>
            <person name="Kirkness E.F."/>
            <person name="Koerich L.B."/>
            <person name="Kristiansen K."/>
            <person name="Kudrna D."/>
            <person name="Kulathinal R.J."/>
            <person name="Kumar S."/>
            <person name="Kwok R."/>
            <person name="Lander E."/>
            <person name="Langley C.H."/>
            <person name="Lapoint R."/>
            <person name="Lazzaro B.P."/>
            <person name="Lee S.J."/>
            <person name="Levesque L."/>
            <person name="Li R."/>
            <person name="Lin C.F."/>
            <person name="Lin M.F."/>
            <person name="Lindblad-Toh K."/>
            <person name="Llopart A."/>
            <person name="Long M."/>
            <person name="Low L."/>
            <person name="Lozovsky E."/>
            <person name="Lu J."/>
            <person name="Luo M."/>
            <person name="Machado C.A."/>
            <person name="Makalowski W."/>
            <person name="Marzo M."/>
            <person name="Matsuda M."/>
            <person name="Matzkin L."/>
            <person name="McAllister B."/>
            <person name="McBride C.S."/>
            <person name="McKernan B."/>
            <person name="McKernan K."/>
            <person name="Mendez-Lago M."/>
            <person name="Minx P."/>
            <person name="Mollenhauer M.U."/>
            <person name="Montooth K."/>
            <person name="Mount S.M."/>
            <person name="Mu X."/>
            <person name="Myers E."/>
            <person name="Negre B."/>
            <person name="Newfeld S."/>
            <person name="Nielsen R."/>
            <person name="Noor M.A."/>
            <person name="O'Grady P."/>
            <person name="Pachter L."/>
            <person name="Papaceit M."/>
            <person name="Parisi M.J."/>
            <person name="Parisi M."/>
            <person name="Parts L."/>
            <person name="Pedersen J.S."/>
            <person name="Pesole G."/>
            <person name="Phillippy A.M."/>
            <person name="Ponting C.P."/>
            <person name="Pop M."/>
            <person name="Porcelli D."/>
            <person name="Powell J.R."/>
            <person name="Prohaska S."/>
            <person name="Pruitt K."/>
            <person name="Puig M."/>
            <person name="Quesneville H."/>
            <person name="Ram K.R."/>
            <person name="Rand D."/>
            <person name="Rasmussen M.D."/>
            <person name="Reed L.K."/>
            <person name="Reenan R."/>
            <person name="Reily A."/>
            <person name="Remington K.A."/>
            <person name="Rieger T.T."/>
            <person name="Ritchie M.G."/>
            <person name="Robin C."/>
            <person name="Rogers Y.H."/>
            <person name="Rohde C."/>
            <person name="Rozas J."/>
            <person name="Rubenfield M.J."/>
            <person name="Ruiz A."/>
            <person name="Russo S."/>
            <person name="Salzberg S.L."/>
            <person name="Sanchez-Gracia A."/>
            <person name="Saranga D.J."/>
            <person name="Sato H."/>
            <person name="Schaeffer S.W."/>
            <person name="Schatz M.C."/>
            <person name="Schlenke T."/>
            <person name="Schwartz R."/>
            <person name="Segarra C."/>
            <person name="Singh R.S."/>
            <person name="Sirot L."/>
            <person name="Sirota M."/>
            <person name="Sisneros N.B."/>
            <person name="Smith C.D."/>
            <person name="Smith T.F."/>
            <person name="Spieth J."/>
            <person name="Stage D.E."/>
            <person name="Stark A."/>
            <person name="Stephan W."/>
            <person name="Strausberg R.L."/>
            <person name="Strempel S."/>
            <person name="Sturgill D."/>
            <person name="Sutton G."/>
            <person name="Sutton G.G."/>
            <person name="Tao W."/>
            <person name="Teichmann S."/>
            <person name="Tobari Y.N."/>
            <person name="Tomimura Y."/>
            <person name="Tsolas J.M."/>
            <person name="Valente V.L."/>
            <person name="Venter E."/>
            <person name="Venter J.C."/>
            <person name="Vicario S."/>
            <person name="Vieira F.G."/>
            <person name="Vilella A.J."/>
            <person name="Villasante A."/>
            <person name="Walenz B."/>
            <person name="Wang J."/>
            <person name="Wasserman M."/>
            <person name="Watts T."/>
            <person name="Wilson D."/>
            <person name="Wilson R.K."/>
            <person name="Wing R.A."/>
            <person name="Wolfner M.F."/>
            <person name="Wong A."/>
            <person name="Wong G.K."/>
            <person name="Wu C.I."/>
            <person name="Wu G."/>
            <person name="Yamamoto D."/>
            <person name="Yang H.P."/>
            <person name="Yang S.P."/>
            <person name="Yorke J.A."/>
            <person name="Yoshida K."/>
            <person name="Zdobnov E."/>
            <person name="Zhang P."/>
            <person name="Zhang Y."/>
            <person name="Zimin A.V."/>
            <person name="Baldwin J."/>
            <person name="Abdouelleil A."/>
            <person name="Abdulkadir J."/>
            <person name="Abebe A."/>
            <person name="Abera B."/>
            <person name="Abreu J."/>
            <person name="Acer S.C."/>
            <person name="Aftuck L."/>
            <person name="Alexander A."/>
            <person name="An P."/>
            <person name="Anderson E."/>
            <person name="Anderson S."/>
            <person name="Arachi H."/>
            <person name="Azer M."/>
            <person name="Bachantsang P."/>
            <person name="Barry A."/>
            <person name="Bayul T."/>
            <person name="Berlin A."/>
            <person name="Bessette D."/>
            <person name="Bloom T."/>
            <person name="Blye J."/>
            <person name="Boguslavskiy L."/>
            <person name="Bonnet C."/>
            <person name="Boukhgalter B."/>
            <person name="Bourzgui I."/>
            <person name="Brown A."/>
            <person name="Cahill P."/>
            <person name="Channer S."/>
            <person name="Cheshatsang Y."/>
            <person name="Chuda L."/>
            <person name="Citroen M."/>
            <person name="Collymore A."/>
            <person name="Cooke P."/>
            <person name="Costello M."/>
            <person name="D'Aco K."/>
            <person name="Daza R."/>
            <person name="De Haan G."/>
            <person name="DeGray S."/>
            <person name="DeMaso C."/>
            <person name="Dhargay N."/>
            <person name="Dooley K."/>
            <person name="Dooley E."/>
            <person name="Doricent M."/>
            <person name="Dorje P."/>
            <person name="Dorjee K."/>
            <person name="Dupes A."/>
            <person name="Elong R."/>
            <person name="Falk J."/>
            <person name="Farina A."/>
            <person name="Faro S."/>
            <person name="Ferguson D."/>
            <person name="Fisher S."/>
            <person name="Foley C.D."/>
            <person name="Franke A."/>
            <person name="Friedrich D."/>
            <person name="Gadbois L."/>
            <person name="Gearin G."/>
            <person name="Gearin C.R."/>
            <person name="Giannoukos G."/>
            <person name="Goode T."/>
            <person name="Graham J."/>
            <person name="Grandbois E."/>
            <person name="Grewal S."/>
            <person name="Gyaltsen K."/>
            <person name="Hafez N."/>
            <person name="Hagos B."/>
            <person name="Hall J."/>
            <person name="Henson C."/>
            <person name="Hollinger A."/>
            <person name="Honan T."/>
            <person name="Huard M.D."/>
            <person name="Hughes L."/>
            <person name="Hurhula B."/>
            <person name="Husby M.E."/>
            <person name="Kamat A."/>
            <person name="Kanga B."/>
            <person name="Kashin S."/>
            <person name="Khazanovich D."/>
            <person name="Kisner P."/>
            <person name="Lance K."/>
            <person name="Lara M."/>
            <person name="Lee W."/>
            <person name="Lennon N."/>
            <person name="Letendre F."/>
            <person name="LeVine R."/>
            <person name="Lipovsky A."/>
            <person name="Liu X."/>
            <person name="Liu J."/>
            <person name="Liu S."/>
            <person name="Lokyitsang T."/>
            <person name="Lokyitsang Y."/>
            <person name="Lubonja R."/>
            <person name="Lui A."/>
            <person name="MacDonald P."/>
            <person name="Magnisalis V."/>
            <person name="Maru K."/>
            <person name="Matthews C."/>
            <person name="McCusker W."/>
            <person name="McDonough S."/>
            <person name="Mehta T."/>
            <person name="Meldrim J."/>
            <person name="Meneus L."/>
            <person name="Mihai O."/>
            <person name="Mihalev A."/>
            <person name="Mihova T."/>
            <person name="Mittelman R."/>
            <person name="Mlenga V."/>
            <person name="Montmayeur A."/>
            <person name="Mulrain L."/>
            <person name="Navidi A."/>
            <person name="Naylor J."/>
            <person name="Negash T."/>
            <person name="Nguyen T."/>
            <person name="Nguyen N."/>
            <person name="Nicol R."/>
            <person name="Norbu C."/>
            <person name="Norbu N."/>
            <person name="Novod N."/>
            <person name="O'Neill B."/>
            <person name="Osman S."/>
            <person name="Markiewicz E."/>
            <person name="Oyono O.L."/>
            <person name="Patti C."/>
            <person name="Phunkhang P."/>
            <person name="Pierre F."/>
            <person name="Priest M."/>
            <person name="Raghuraman S."/>
            <person name="Rege F."/>
            <person name="Reyes R."/>
            <person name="Rise C."/>
            <person name="Rogov P."/>
            <person name="Ross K."/>
            <person name="Ryan E."/>
            <person name="Settipalli S."/>
            <person name="Shea T."/>
            <person name="Sherpa N."/>
            <person name="Shi L."/>
            <person name="Shih D."/>
            <person name="Sparrow T."/>
            <person name="Spaulding J."/>
            <person name="Stalker J."/>
            <person name="Stange-Thomann N."/>
            <person name="Stavropoulos S."/>
            <person name="Stone C."/>
            <person name="Strader C."/>
            <person name="Tesfaye S."/>
            <person name="Thomson T."/>
            <person name="Thoulutsang Y."/>
            <person name="Thoulutsang D."/>
            <person name="Topham K."/>
            <person name="Topping I."/>
            <person name="Tsamla T."/>
            <person name="Vassiliev H."/>
            <person name="Vo A."/>
            <person name="Wangchuk T."/>
            <person name="Wangdi T."/>
            <person name="Weiand M."/>
            <person name="Wilkinson J."/>
            <person name="Wilson A."/>
            <person name="Yadav S."/>
            <person name="Young G."/>
            <person name="Yu Q."/>
            <person name="Zembek L."/>
            <person name="Zhong D."/>
            <person name="Zimmer A."/>
            <person name="Zwirko Z."/>
            <person name="Jaffe D.B."/>
            <person name="Alvarez P."/>
            <person name="Brockman W."/>
            <person name="Butler J."/>
            <person name="Chin C."/>
            <person name="Gnerre S."/>
            <person name="Grabherr M."/>
            <person name="Kleber M."/>
            <person name="Mauceli E."/>
            <person name="MacCallum I."/>
        </authorList>
    </citation>
    <scope>NUCLEOTIDE SEQUENCE [LARGE SCALE GENOMIC DNA]</scope>
    <source>
        <strain evidence="10">Tucson 15081-1352.22</strain>
    </source>
</reference>
<comment type="domain">
    <text evidence="7">The DHHC domain is required for palmitoyltransferase activity.</text>
</comment>
<feature type="transmembrane region" description="Helical" evidence="7">
    <location>
        <begin position="38"/>
        <end position="58"/>
    </location>
</feature>
<evidence type="ECO:0000256" key="4">
    <source>
        <dbReference type="ARBA" id="ARBA00022989"/>
    </source>
</evidence>
<evidence type="ECO:0000313" key="9">
    <source>
        <dbReference type="EMBL" id="EDW12680.2"/>
    </source>
</evidence>
<feature type="transmembrane region" description="Helical" evidence="7">
    <location>
        <begin position="177"/>
        <end position="198"/>
    </location>
</feature>
<comment type="similarity">
    <text evidence="7">Belongs to the DHHC palmitoyltransferase family.</text>
</comment>
<accession>B4KKL6</accession>
<dbReference type="InterPro" id="IPR039859">
    <property type="entry name" value="PFA4/ZDH16/20/ERF2-like"/>
</dbReference>
<feature type="transmembrane region" description="Helical" evidence="7">
    <location>
        <begin position="142"/>
        <end position="162"/>
    </location>
</feature>
<keyword evidence="4 7" id="KW-1133">Transmembrane helix</keyword>
<dbReference type="Proteomes" id="UP000009192">
    <property type="component" value="Unassembled WGS sequence"/>
</dbReference>
<keyword evidence="3 7" id="KW-0812">Transmembrane</keyword>
<feature type="domain" description="Palmitoyltransferase DHHC" evidence="8">
    <location>
        <begin position="92"/>
        <end position="217"/>
    </location>
</feature>
<keyword evidence="6 7" id="KW-0012">Acyltransferase</keyword>
<gene>
    <name evidence="9" type="primary">Dmoj\GI17806</name>
    <name evidence="9" type="ORF">Dmoj_GI17806</name>
</gene>
<name>B4KKL6_DROMO</name>
<evidence type="ECO:0000259" key="8">
    <source>
        <dbReference type="Pfam" id="PF01529"/>
    </source>
</evidence>
<dbReference type="InParanoid" id="B4KKL6"/>
<dbReference type="GO" id="GO:0016020">
    <property type="term" value="C:membrane"/>
    <property type="evidence" value="ECO:0007669"/>
    <property type="project" value="UniProtKB-SubCell"/>
</dbReference>
<evidence type="ECO:0000313" key="10">
    <source>
        <dbReference type="Proteomes" id="UP000009192"/>
    </source>
</evidence>
<protein>
    <recommendedName>
        <fullName evidence="7">Palmitoyltransferase</fullName>
        <ecNumber evidence="7">2.3.1.225</ecNumber>
    </recommendedName>
</protein>
<sequence length="263" mass="29870">MVFILDPSGIICLIGTYGAVIYADYVVIQWIIITAMPLSIWAPFHVVLFHAIVLLVFLSHSKAVFTDPGIVPLTTNRPDFSDLPSGEGHGSEWTVCSHCKAHRPPRAHHCSTCQRCIRRMDHHCPWINNCVGEGNQKYFLQFLFYVAVLSFYSVALVLGSWVSPCTECNQIVKQTQWMHTLILMFESAFFGLFVSFILMDQLHAILYDETAVEAIQHRGSYRPNLPKYQLLTEVFGPGHPISWLLPCAKLKHSERHKPCVEDV</sequence>
<keyword evidence="2 7" id="KW-0808">Transferase</keyword>
<dbReference type="EMBL" id="CH933807">
    <property type="protein sequence ID" value="EDW12680.2"/>
    <property type="molecule type" value="Genomic_DNA"/>
</dbReference>
<evidence type="ECO:0000256" key="6">
    <source>
        <dbReference type="ARBA" id="ARBA00023315"/>
    </source>
</evidence>
<dbReference type="OrthoDB" id="331948at2759"/>
<dbReference type="HOGENOM" id="CLU_048061_0_0_1"/>
<proteinExistence type="inferred from homology"/>
<dbReference type="InterPro" id="IPR001594">
    <property type="entry name" value="Palmitoyltrfase_DHHC"/>
</dbReference>
<dbReference type="KEGG" id="dmo:Dmoj_GI17806"/>
<dbReference type="PROSITE" id="PS50216">
    <property type="entry name" value="DHHC"/>
    <property type="match status" value="1"/>
</dbReference>
<dbReference type="GO" id="GO:0019706">
    <property type="term" value="F:protein-cysteine S-palmitoyltransferase activity"/>
    <property type="evidence" value="ECO:0007669"/>
    <property type="project" value="UniProtKB-EC"/>
</dbReference>
<evidence type="ECO:0000256" key="5">
    <source>
        <dbReference type="ARBA" id="ARBA00023136"/>
    </source>
</evidence>
<feature type="transmembrane region" description="Helical" evidence="7">
    <location>
        <begin position="12"/>
        <end position="32"/>
    </location>
</feature>
<comment type="catalytic activity">
    <reaction evidence="7">
        <text>L-cysteinyl-[protein] + hexadecanoyl-CoA = S-hexadecanoyl-L-cysteinyl-[protein] + CoA</text>
        <dbReference type="Rhea" id="RHEA:36683"/>
        <dbReference type="Rhea" id="RHEA-COMP:10131"/>
        <dbReference type="Rhea" id="RHEA-COMP:11032"/>
        <dbReference type="ChEBI" id="CHEBI:29950"/>
        <dbReference type="ChEBI" id="CHEBI:57287"/>
        <dbReference type="ChEBI" id="CHEBI:57379"/>
        <dbReference type="ChEBI" id="CHEBI:74151"/>
        <dbReference type="EC" id="2.3.1.225"/>
    </reaction>
</comment>
<evidence type="ECO:0000256" key="3">
    <source>
        <dbReference type="ARBA" id="ARBA00022692"/>
    </source>
</evidence>
<evidence type="ECO:0000256" key="2">
    <source>
        <dbReference type="ARBA" id="ARBA00022679"/>
    </source>
</evidence>
<organism evidence="9 10">
    <name type="scientific">Drosophila mojavensis</name>
    <name type="common">Fruit fly</name>
    <dbReference type="NCBI Taxonomy" id="7230"/>
    <lineage>
        <taxon>Eukaryota</taxon>
        <taxon>Metazoa</taxon>
        <taxon>Ecdysozoa</taxon>
        <taxon>Arthropoda</taxon>
        <taxon>Hexapoda</taxon>
        <taxon>Insecta</taxon>
        <taxon>Pterygota</taxon>
        <taxon>Neoptera</taxon>
        <taxon>Endopterygota</taxon>
        <taxon>Diptera</taxon>
        <taxon>Brachycera</taxon>
        <taxon>Muscomorpha</taxon>
        <taxon>Ephydroidea</taxon>
        <taxon>Drosophilidae</taxon>
        <taxon>Drosophila</taxon>
    </lineage>
</organism>
<comment type="subcellular location">
    <subcellularLocation>
        <location evidence="1">Membrane</location>
        <topology evidence="1">Multi-pass membrane protein</topology>
    </subcellularLocation>
</comment>
<dbReference type="EC" id="2.3.1.225" evidence="7"/>
<dbReference type="SMR" id="B4KKL6"/>
<dbReference type="PANTHER" id="PTHR12246">
    <property type="entry name" value="PALMITOYLTRANSFERASE ZDHHC16"/>
    <property type="match status" value="1"/>
</dbReference>
<evidence type="ECO:0000256" key="1">
    <source>
        <dbReference type="ARBA" id="ARBA00004141"/>
    </source>
</evidence>
<keyword evidence="5 7" id="KW-0472">Membrane</keyword>
<keyword evidence="10" id="KW-1185">Reference proteome</keyword>
<dbReference type="Pfam" id="PF01529">
    <property type="entry name" value="DHHC"/>
    <property type="match status" value="1"/>
</dbReference>
<dbReference type="AlphaFoldDB" id="B4KKL6"/>